<sequence>MLTIFELIKFSFGSFIWGLLMAIVIMALFFVLLSVICSNSRFSPLTYIACGVLGLLITSQCILICGGFKVLGYVDDIRVEVTELIDAGVEAGRNAGVSPEQIAGHISDEYPVIKRFVDVGSLDAGSLSAMPQIIADSVSEGVKSYMVRRVWWILGFIVVGMAVAVKTTVRHRRPVMPGTGVGTGNIPRIYGGKGPRMPGSSRRRL</sequence>
<reference evidence="3 4" key="1">
    <citation type="submission" date="2020-05" db="EMBL/GenBank/DDBJ databases">
        <title>Distinct polysaccharide utilization as determinants for interspecies competition between intestinal Prevotella spp.</title>
        <authorList>
            <person name="Galvez E.J.C."/>
            <person name="Iljazovic A."/>
            <person name="Strowig T."/>
        </authorList>
    </citation>
    <scope>NUCLEOTIDE SEQUENCE [LARGE SCALE GENOMIC DNA]</scope>
    <source>
        <strain evidence="3 4">PMUR</strain>
    </source>
</reference>
<feature type="transmembrane region" description="Helical" evidence="2">
    <location>
        <begin position="45"/>
        <end position="71"/>
    </location>
</feature>
<comment type="caution">
    <text evidence="3">The sequence shown here is derived from an EMBL/GenBank/DDBJ whole genome shotgun (WGS) entry which is preliminary data.</text>
</comment>
<evidence type="ECO:0000256" key="2">
    <source>
        <dbReference type="SAM" id="Phobius"/>
    </source>
</evidence>
<organism evidence="3 4">
    <name type="scientific">Xylanibacter muris</name>
    <dbReference type="NCBI Taxonomy" id="2736290"/>
    <lineage>
        <taxon>Bacteria</taxon>
        <taxon>Pseudomonadati</taxon>
        <taxon>Bacteroidota</taxon>
        <taxon>Bacteroidia</taxon>
        <taxon>Bacteroidales</taxon>
        <taxon>Prevotellaceae</taxon>
        <taxon>Xylanibacter</taxon>
    </lineage>
</organism>
<proteinExistence type="predicted"/>
<keyword evidence="2" id="KW-0472">Membrane</keyword>
<keyword evidence="2" id="KW-1133">Transmembrane helix</keyword>
<dbReference type="RefSeq" id="WP_172275172.1">
    <property type="nucleotide sequence ID" value="NZ_CASGMU010000003.1"/>
</dbReference>
<evidence type="ECO:0000313" key="4">
    <source>
        <dbReference type="Proteomes" id="UP000714420"/>
    </source>
</evidence>
<feature type="transmembrane region" description="Helical" evidence="2">
    <location>
        <begin position="12"/>
        <end position="33"/>
    </location>
</feature>
<protein>
    <submittedName>
        <fullName evidence="3">Uncharacterized protein</fullName>
    </submittedName>
</protein>
<dbReference type="EMBL" id="JABKKF010000004">
    <property type="protein sequence ID" value="NPD91820.1"/>
    <property type="molecule type" value="Genomic_DNA"/>
</dbReference>
<keyword evidence="2" id="KW-0812">Transmembrane</keyword>
<evidence type="ECO:0000313" key="3">
    <source>
        <dbReference type="EMBL" id="NPD91820.1"/>
    </source>
</evidence>
<feature type="region of interest" description="Disordered" evidence="1">
    <location>
        <begin position="184"/>
        <end position="205"/>
    </location>
</feature>
<name>A0ABX2AL20_9BACT</name>
<gene>
    <name evidence="3" type="ORF">HPS56_05555</name>
</gene>
<keyword evidence="4" id="KW-1185">Reference proteome</keyword>
<feature type="transmembrane region" description="Helical" evidence="2">
    <location>
        <begin position="150"/>
        <end position="169"/>
    </location>
</feature>
<dbReference type="Proteomes" id="UP000714420">
    <property type="component" value="Unassembled WGS sequence"/>
</dbReference>
<accession>A0ABX2AL20</accession>
<evidence type="ECO:0000256" key="1">
    <source>
        <dbReference type="SAM" id="MobiDB-lite"/>
    </source>
</evidence>